<dbReference type="GO" id="GO:0005737">
    <property type="term" value="C:cytoplasm"/>
    <property type="evidence" value="ECO:0007669"/>
    <property type="project" value="TreeGrafter"/>
</dbReference>
<dbReference type="GO" id="GO:0050804">
    <property type="term" value="P:modulation of chemical synaptic transmission"/>
    <property type="evidence" value="ECO:0007669"/>
    <property type="project" value="TreeGrafter"/>
</dbReference>
<dbReference type="Gene3D" id="2.60.120.260">
    <property type="entry name" value="Galactose-binding domain-like"/>
    <property type="match status" value="2"/>
</dbReference>
<evidence type="ECO:0000259" key="3">
    <source>
        <dbReference type="PROSITE" id="PS50097"/>
    </source>
</evidence>
<feature type="compositionally biased region" description="Low complexity" evidence="2">
    <location>
        <begin position="642"/>
        <end position="653"/>
    </location>
</feature>
<dbReference type="Pfam" id="PF07707">
    <property type="entry name" value="BACK"/>
    <property type="match status" value="1"/>
</dbReference>
<dbReference type="InterPro" id="IPR011705">
    <property type="entry name" value="BACK"/>
</dbReference>
<sequence>MCDHHHLRSPAPVGIVDHVASLSESFAELVETGDYADITLVVDGSFFRSHKVILAARSDFFRALLYGGMKESQPGTTEIELQDTPSVAFSALLKYIYTGRMNLIEILEENLLDILSLSHRFGFVELESSISDYLKAILSIHNVCHIFDLANIYSLTSLCNVCKDYMDRHAQEVLSNESFLSLSQTSVQDLISRDSFCAPEIDIFKAVSKWAEHNKGQDPTPILEVVRLQLMGMHELLHVVRDTGLVSSDSILDAIRIQIESRDMDLKYRGFQVMEDNVATARLGASVVRGEMKTALLDGDTQNYDLDRGFSRHPIDDNSGHGIVIKMGQPYIVNTIKLLLWDKDMRSYSYYIEVSMDDKDYERVIDHTSYLCRSWQKLHFPARVVRYVKVVGTHNTVNRVFHLVSFECLYTSRPFHIDRGLIVPTENVATHQNSAHVIEGVSRTRNALINGNTRNYDWDSGYTCHQLGSGAICIQLAQPYILSTMRLLLWDCDDRSYSFYIEVSTDQQKWTQVVDKRNELCKSWQTVAFDPLPVTFIRIVGTHNTANEVFHCVHFESPANTSVGNLINSVPIVSAVSGPPNSPQLVPQQQGPTYTLQEIERGPSLSRSSSSISSRSESLQSVAPGRIHFPQYYGPPLPPPMQHQQQQPQLPRQSSAQGLNNAHQQMELYAGHMLQQQDVPEADRVDTN</sequence>
<accession>A0A0B6ZZR2</accession>
<dbReference type="GO" id="GO:0008344">
    <property type="term" value="P:adult locomotory behavior"/>
    <property type="evidence" value="ECO:0007669"/>
    <property type="project" value="TreeGrafter"/>
</dbReference>
<dbReference type="GO" id="GO:0048512">
    <property type="term" value="P:circadian behavior"/>
    <property type="evidence" value="ECO:0007669"/>
    <property type="project" value="TreeGrafter"/>
</dbReference>
<feature type="domain" description="BTB" evidence="3">
    <location>
        <begin position="36"/>
        <end position="105"/>
    </location>
</feature>
<dbReference type="Pfam" id="PF00754">
    <property type="entry name" value="F5_F8_type_C"/>
    <property type="match status" value="2"/>
</dbReference>
<dbReference type="CDD" id="cd18287">
    <property type="entry name" value="BTB_POZ_BTBD9"/>
    <property type="match status" value="1"/>
</dbReference>
<dbReference type="InterPro" id="IPR008979">
    <property type="entry name" value="Galactose-bd-like_sf"/>
</dbReference>
<organism evidence="5">
    <name type="scientific">Arion vulgaris</name>
    <dbReference type="NCBI Taxonomy" id="1028688"/>
    <lineage>
        <taxon>Eukaryota</taxon>
        <taxon>Metazoa</taxon>
        <taxon>Spiralia</taxon>
        <taxon>Lophotrochozoa</taxon>
        <taxon>Mollusca</taxon>
        <taxon>Gastropoda</taxon>
        <taxon>Heterobranchia</taxon>
        <taxon>Euthyneura</taxon>
        <taxon>Panpulmonata</taxon>
        <taxon>Eupulmonata</taxon>
        <taxon>Stylommatophora</taxon>
        <taxon>Helicina</taxon>
        <taxon>Arionoidea</taxon>
        <taxon>Arionidae</taxon>
        <taxon>Arion</taxon>
    </lineage>
</organism>
<protein>
    <recommendedName>
        <fullName evidence="1">BTB/POZ domain-containing protein 9</fullName>
    </recommendedName>
</protein>
<dbReference type="SUPFAM" id="SSF54695">
    <property type="entry name" value="POZ domain"/>
    <property type="match status" value="1"/>
</dbReference>
<dbReference type="InterPro" id="IPR011333">
    <property type="entry name" value="SKP1/BTB/POZ_sf"/>
</dbReference>
<feature type="region of interest" description="Disordered" evidence="2">
    <location>
        <begin position="598"/>
        <end position="659"/>
    </location>
</feature>
<dbReference type="FunFam" id="2.60.120.260:FF:000051">
    <property type="entry name" value="BTB/POZ domain-containing protein 9"/>
    <property type="match status" value="1"/>
</dbReference>
<dbReference type="SMART" id="SM00225">
    <property type="entry name" value="BTB"/>
    <property type="match status" value="1"/>
</dbReference>
<name>A0A0B6ZZR2_9EUPU</name>
<dbReference type="Gene3D" id="1.25.40.420">
    <property type="match status" value="1"/>
</dbReference>
<dbReference type="FunFam" id="3.30.710.10:FF:000042">
    <property type="entry name" value="BTB/POZ domain-containing protein 9"/>
    <property type="match status" value="1"/>
</dbReference>
<dbReference type="PROSITE" id="PS50097">
    <property type="entry name" value="BTB"/>
    <property type="match status" value="1"/>
</dbReference>
<dbReference type="Gene3D" id="3.30.710.10">
    <property type="entry name" value="Potassium Channel Kv1.1, Chain A"/>
    <property type="match status" value="1"/>
</dbReference>
<dbReference type="InterPro" id="IPR000421">
    <property type="entry name" value="FA58C"/>
</dbReference>
<dbReference type="InterPro" id="IPR052407">
    <property type="entry name" value="BTB_POZ_domain_cont_9"/>
</dbReference>
<evidence type="ECO:0000313" key="4">
    <source>
        <dbReference type="EMBL" id="CEK73320.1"/>
    </source>
</evidence>
<evidence type="ECO:0000256" key="2">
    <source>
        <dbReference type="SAM" id="MobiDB-lite"/>
    </source>
</evidence>
<dbReference type="InterPro" id="IPR000210">
    <property type="entry name" value="BTB/POZ_dom"/>
</dbReference>
<gene>
    <name evidence="5" type="primary">ORF86237</name>
    <name evidence="4" type="synonym">ORF86232</name>
</gene>
<dbReference type="SUPFAM" id="SSF49785">
    <property type="entry name" value="Galactose-binding domain-like"/>
    <property type="match status" value="2"/>
</dbReference>
<dbReference type="FunFam" id="2.60.120.260:FF:000038">
    <property type="entry name" value="BTB/POZ domain-containing protein 9"/>
    <property type="match status" value="1"/>
</dbReference>
<reference evidence="5" key="1">
    <citation type="submission" date="2014-12" db="EMBL/GenBank/DDBJ databases">
        <title>Insight into the proteome of Arion vulgaris.</title>
        <authorList>
            <person name="Aradska J."/>
            <person name="Bulat T."/>
            <person name="Smidak R."/>
            <person name="Sarate P."/>
            <person name="Gangsoo J."/>
            <person name="Sialana F."/>
            <person name="Bilban M."/>
            <person name="Lubec G."/>
        </authorList>
    </citation>
    <scope>NUCLEOTIDE SEQUENCE</scope>
    <source>
        <tissue evidence="5">Skin</tissue>
    </source>
</reference>
<dbReference type="PANTHER" id="PTHR46306">
    <property type="entry name" value="BTB/POZ DOMAIN-CONTAINING PROTEIN 9"/>
    <property type="match status" value="1"/>
</dbReference>
<evidence type="ECO:0000256" key="1">
    <source>
        <dbReference type="ARBA" id="ARBA00020216"/>
    </source>
</evidence>
<dbReference type="InterPro" id="IPR034091">
    <property type="entry name" value="BTBD9_BACK-like_dom"/>
</dbReference>
<dbReference type="EMBL" id="HACG01026456">
    <property type="protein sequence ID" value="CEK73321.1"/>
    <property type="molecule type" value="Transcribed_RNA"/>
</dbReference>
<dbReference type="AlphaFoldDB" id="A0A0B6ZZR2"/>
<dbReference type="FunFam" id="1.25.40.420:FF:000005">
    <property type="entry name" value="BTB/POZ domain-containing protein 9"/>
    <property type="match status" value="1"/>
</dbReference>
<dbReference type="CDD" id="cd14822">
    <property type="entry name" value="BACK_BTBD9"/>
    <property type="match status" value="1"/>
</dbReference>
<proteinExistence type="predicted"/>
<dbReference type="SMART" id="SM00875">
    <property type="entry name" value="BACK"/>
    <property type="match status" value="1"/>
</dbReference>
<dbReference type="PANTHER" id="PTHR46306:SF1">
    <property type="entry name" value="BTB_POZ DOMAIN-CONTAINING PROTEIN 9"/>
    <property type="match status" value="1"/>
</dbReference>
<feature type="compositionally biased region" description="Low complexity" evidence="2">
    <location>
        <begin position="604"/>
        <end position="621"/>
    </location>
</feature>
<evidence type="ECO:0000313" key="5">
    <source>
        <dbReference type="EMBL" id="CEK73321.1"/>
    </source>
</evidence>
<dbReference type="Pfam" id="PF00651">
    <property type="entry name" value="BTB"/>
    <property type="match status" value="1"/>
</dbReference>
<dbReference type="EMBL" id="HACG01026455">
    <property type="protein sequence ID" value="CEK73320.1"/>
    <property type="molecule type" value="Transcribed_RNA"/>
</dbReference>